<dbReference type="GO" id="GO:0006508">
    <property type="term" value="P:proteolysis"/>
    <property type="evidence" value="ECO:0007669"/>
    <property type="project" value="UniProtKB-KW"/>
</dbReference>
<evidence type="ECO:0000256" key="2">
    <source>
        <dbReference type="ARBA" id="ARBA00009045"/>
    </source>
</evidence>
<accession>A0ABU0CVM4</accession>
<feature type="transmembrane region" description="Helical" evidence="7">
    <location>
        <begin position="173"/>
        <end position="191"/>
    </location>
</feature>
<evidence type="ECO:0000256" key="7">
    <source>
        <dbReference type="SAM" id="Phobius"/>
    </source>
</evidence>
<evidence type="ECO:0000256" key="1">
    <source>
        <dbReference type="ARBA" id="ARBA00004141"/>
    </source>
</evidence>
<sequence>MFVRTESFQQFIRYYPVITALIAINTVLFVLMRLPVIGEVVRFYGVGQNMAVAMGEYWRLITPIFLHYGLMHFLFNTFGLIIFAPALERLLGRWKFIGLYLATGIAGNVGTYFLGPDYYAHLGASGALYGLLGLYLYMVLFRKDLMDPASSQIVTTILIIGFIYSIIMPGINWYAHLFGFLCGLALGPLVFKGQMKYFTLMSDPAPTRSADPHKIRFDPRRWQKRHKHKQIGKYVLIGFVVFLIVLGLINSLR</sequence>
<feature type="transmembrane region" description="Helical" evidence="7">
    <location>
        <begin position="64"/>
        <end position="84"/>
    </location>
</feature>
<evidence type="ECO:0000256" key="3">
    <source>
        <dbReference type="ARBA" id="ARBA00022692"/>
    </source>
</evidence>
<dbReference type="InterPro" id="IPR035952">
    <property type="entry name" value="Rhomboid-like_sf"/>
</dbReference>
<dbReference type="PANTHER" id="PTHR43731:SF14">
    <property type="entry name" value="PRESENILIN-ASSOCIATED RHOMBOID-LIKE PROTEIN, MITOCHONDRIAL"/>
    <property type="match status" value="1"/>
</dbReference>
<evidence type="ECO:0000313" key="9">
    <source>
        <dbReference type="EMBL" id="MDQ0340463.1"/>
    </source>
</evidence>
<comment type="subcellular location">
    <subcellularLocation>
        <location evidence="1">Membrane</location>
        <topology evidence="1">Multi-pass membrane protein</topology>
    </subcellularLocation>
</comment>
<dbReference type="GO" id="GO:0008233">
    <property type="term" value="F:peptidase activity"/>
    <property type="evidence" value="ECO:0007669"/>
    <property type="project" value="UniProtKB-KW"/>
</dbReference>
<dbReference type="Gene3D" id="1.20.1540.10">
    <property type="entry name" value="Rhomboid-like"/>
    <property type="match status" value="1"/>
</dbReference>
<keyword evidence="3 7" id="KW-0812">Transmembrane</keyword>
<feature type="transmembrane region" description="Helical" evidence="7">
    <location>
        <begin position="12"/>
        <end position="32"/>
    </location>
</feature>
<dbReference type="InterPro" id="IPR050925">
    <property type="entry name" value="Rhomboid_protease_S54"/>
</dbReference>
<keyword evidence="10" id="KW-1185">Reference proteome</keyword>
<keyword evidence="4" id="KW-0378">Hydrolase</keyword>
<evidence type="ECO:0000256" key="6">
    <source>
        <dbReference type="ARBA" id="ARBA00023136"/>
    </source>
</evidence>
<dbReference type="PANTHER" id="PTHR43731">
    <property type="entry name" value="RHOMBOID PROTEASE"/>
    <property type="match status" value="1"/>
</dbReference>
<feature type="transmembrane region" description="Helical" evidence="7">
    <location>
        <begin position="96"/>
        <end position="113"/>
    </location>
</feature>
<evidence type="ECO:0000313" key="10">
    <source>
        <dbReference type="Proteomes" id="UP001232445"/>
    </source>
</evidence>
<feature type="domain" description="Peptidase S54 rhomboid" evidence="8">
    <location>
        <begin position="55"/>
        <end position="192"/>
    </location>
</feature>
<feature type="transmembrane region" description="Helical" evidence="7">
    <location>
        <begin position="231"/>
        <end position="249"/>
    </location>
</feature>
<dbReference type="Pfam" id="PF01694">
    <property type="entry name" value="Rhomboid"/>
    <property type="match status" value="1"/>
</dbReference>
<evidence type="ECO:0000256" key="4">
    <source>
        <dbReference type="ARBA" id="ARBA00022801"/>
    </source>
</evidence>
<keyword evidence="9" id="KW-0645">Protease</keyword>
<dbReference type="EMBL" id="JAUSUQ010000014">
    <property type="protein sequence ID" value="MDQ0340463.1"/>
    <property type="molecule type" value="Genomic_DNA"/>
</dbReference>
<evidence type="ECO:0000256" key="5">
    <source>
        <dbReference type="ARBA" id="ARBA00022989"/>
    </source>
</evidence>
<dbReference type="InterPro" id="IPR022764">
    <property type="entry name" value="Peptidase_S54_rhomboid_dom"/>
</dbReference>
<comment type="caution">
    <text evidence="9">The sequence shown here is derived from an EMBL/GenBank/DDBJ whole genome shotgun (WGS) entry which is preliminary data.</text>
</comment>
<keyword evidence="5 7" id="KW-1133">Transmembrane helix</keyword>
<feature type="transmembrane region" description="Helical" evidence="7">
    <location>
        <begin position="119"/>
        <end position="137"/>
    </location>
</feature>
<name>A0ABU0CVM4_9BACI</name>
<feature type="transmembrane region" description="Helical" evidence="7">
    <location>
        <begin position="149"/>
        <end position="167"/>
    </location>
</feature>
<gene>
    <name evidence="9" type="ORF">J2S00_003278</name>
</gene>
<dbReference type="Proteomes" id="UP001232445">
    <property type="component" value="Unassembled WGS sequence"/>
</dbReference>
<proteinExistence type="inferred from homology"/>
<evidence type="ECO:0000259" key="8">
    <source>
        <dbReference type="Pfam" id="PF01694"/>
    </source>
</evidence>
<keyword evidence="6 7" id="KW-0472">Membrane</keyword>
<organism evidence="9 10">
    <name type="scientific">Caldalkalibacillus uzonensis</name>
    <dbReference type="NCBI Taxonomy" id="353224"/>
    <lineage>
        <taxon>Bacteria</taxon>
        <taxon>Bacillati</taxon>
        <taxon>Bacillota</taxon>
        <taxon>Bacilli</taxon>
        <taxon>Bacillales</taxon>
        <taxon>Bacillaceae</taxon>
        <taxon>Caldalkalibacillus</taxon>
    </lineage>
</organism>
<comment type="similarity">
    <text evidence="2">Belongs to the peptidase S54 family.</text>
</comment>
<dbReference type="SUPFAM" id="SSF144091">
    <property type="entry name" value="Rhomboid-like"/>
    <property type="match status" value="1"/>
</dbReference>
<reference evidence="9 10" key="1">
    <citation type="submission" date="2023-07" db="EMBL/GenBank/DDBJ databases">
        <title>Genomic Encyclopedia of Type Strains, Phase IV (KMG-IV): sequencing the most valuable type-strain genomes for metagenomic binning, comparative biology and taxonomic classification.</title>
        <authorList>
            <person name="Goeker M."/>
        </authorList>
    </citation>
    <scope>NUCLEOTIDE SEQUENCE [LARGE SCALE GENOMIC DNA]</scope>
    <source>
        <strain evidence="9 10">DSM 17740</strain>
    </source>
</reference>
<protein>
    <submittedName>
        <fullName evidence="9">Membrane associated rhomboid family serine protease</fullName>
    </submittedName>
</protein>